<dbReference type="SUPFAM" id="SSF51306">
    <property type="entry name" value="LexA/Signal peptidase"/>
    <property type="match status" value="1"/>
</dbReference>
<reference evidence="15 16" key="2">
    <citation type="submission" date="2018-11" db="EMBL/GenBank/DDBJ databases">
        <authorList>
            <consortium name="Pathogen Informatics"/>
        </authorList>
    </citation>
    <scope>NUCLEOTIDE SEQUENCE [LARGE SCALE GENOMIC DNA]</scope>
</reference>
<keyword evidence="11 13" id="KW-0472">Membrane</keyword>
<keyword evidence="7" id="KW-0999">Mitochondrion inner membrane</keyword>
<evidence type="ECO:0000256" key="8">
    <source>
        <dbReference type="ARBA" id="ARBA00022801"/>
    </source>
</evidence>
<evidence type="ECO:0000256" key="10">
    <source>
        <dbReference type="ARBA" id="ARBA00023128"/>
    </source>
</evidence>
<dbReference type="InterPro" id="IPR019756">
    <property type="entry name" value="Pept_S26A_signal_pept_1_Ser-AS"/>
</dbReference>
<dbReference type="InterPro" id="IPR036286">
    <property type="entry name" value="LexA/Signal_pep-like_sf"/>
</dbReference>
<reference evidence="17" key="1">
    <citation type="submission" date="2017-02" db="UniProtKB">
        <authorList>
            <consortium name="WormBaseParasite"/>
        </authorList>
    </citation>
    <scope>IDENTIFICATION</scope>
</reference>
<evidence type="ECO:0000256" key="7">
    <source>
        <dbReference type="ARBA" id="ARBA00022792"/>
    </source>
</evidence>
<gene>
    <name evidence="15" type="ORF">TCLT_LOCUS3165</name>
</gene>
<dbReference type="STRING" id="103827.A0A0N5CSG4"/>
<dbReference type="Gene3D" id="2.10.109.10">
    <property type="entry name" value="Umud Fragment, subunit A"/>
    <property type="match status" value="1"/>
</dbReference>
<dbReference type="OrthoDB" id="9996127at2759"/>
<dbReference type="AlphaFoldDB" id="A0A0N5CSG4"/>
<dbReference type="InterPro" id="IPR000223">
    <property type="entry name" value="Pept_S26A_signal_pept_1"/>
</dbReference>
<dbReference type="InterPro" id="IPR037730">
    <property type="entry name" value="IMP2"/>
</dbReference>
<dbReference type="WBParaSite" id="TCLT_0000316501-mRNA-1">
    <property type="protein sequence ID" value="TCLT_0000316501-mRNA-1"/>
    <property type="gene ID" value="TCLT_0000316501"/>
</dbReference>
<proteinExistence type="inferred from homology"/>
<feature type="active site" evidence="12">
    <location>
        <position position="116"/>
    </location>
</feature>
<evidence type="ECO:0000259" key="14">
    <source>
        <dbReference type="Pfam" id="PF10502"/>
    </source>
</evidence>
<accession>A0A0N5CSG4</accession>
<dbReference type="Proteomes" id="UP000276776">
    <property type="component" value="Unassembled WGS sequence"/>
</dbReference>
<comment type="subcellular location">
    <subcellularLocation>
        <location evidence="1">Mitochondrion inner membrane</location>
        <topology evidence="1">Single-pass membrane protein</topology>
    </subcellularLocation>
</comment>
<feature type="transmembrane region" description="Helical" evidence="13">
    <location>
        <begin position="44"/>
        <end position="64"/>
    </location>
</feature>
<comment type="subunit">
    <text evidence="3">Heterodimer of 2 subunits, IMMPL1 and IMMPL2.</text>
</comment>
<dbReference type="InterPro" id="IPR019533">
    <property type="entry name" value="Peptidase_S26"/>
</dbReference>
<dbReference type="CDD" id="cd06530">
    <property type="entry name" value="S26_SPase_I"/>
    <property type="match status" value="1"/>
</dbReference>
<evidence type="ECO:0000256" key="1">
    <source>
        <dbReference type="ARBA" id="ARBA00004434"/>
    </source>
</evidence>
<feature type="domain" description="Peptidase S26" evidence="14">
    <location>
        <begin position="40"/>
        <end position="131"/>
    </location>
</feature>
<dbReference type="PRINTS" id="PR00727">
    <property type="entry name" value="LEADERPTASE"/>
</dbReference>
<keyword evidence="8" id="KW-0378">Hydrolase</keyword>
<keyword evidence="10" id="KW-0496">Mitochondrion</keyword>
<protein>
    <recommendedName>
        <fullName evidence="4">Mitochondrial inner membrane protease subunit 2</fullName>
    </recommendedName>
</protein>
<dbReference type="GO" id="GO:0042720">
    <property type="term" value="C:mitochondrial inner membrane peptidase complex"/>
    <property type="evidence" value="ECO:0007669"/>
    <property type="project" value="InterPro"/>
</dbReference>
<dbReference type="GO" id="GO:0006627">
    <property type="term" value="P:protein processing involved in protein targeting to mitochondrion"/>
    <property type="evidence" value="ECO:0007669"/>
    <property type="project" value="InterPro"/>
</dbReference>
<keyword evidence="5" id="KW-0645">Protease</keyword>
<evidence type="ECO:0000313" key="15">
    <source>
        <dbReference type="EMBL" id="VDM99500.1"/>
    </source>
</evidence>
<comment type="similarity">
    <text evidence="2">Belongs to the peptidase S26 family. IMP2 subfamily.</text>
</comment>
<evidence type="ECO:0000256" key="5">
    <source>
        <dbReference type="ARBA" id="ARBA00022670"/>
    </source>
</evidence>
<evidence type="ECO:0000256" key="9">
    <source>
        <dbReference type="ARBA" id="ARBA00022989"/>
    </source>
</evidence>
<keyword evidence="16" id="KW-1185">Reference proteome</keyword>
<dbReference type="OMA" id="YILWPPS"/>
<dbReference type="PANTHER" id="PTHR46041:SF2">
    <property type="entry name" value="MITOCHONDRIAL INNER MEMBRANE PROTEASE SUBUNIT 2"/>
    <property type="match status" value="1"/>
</dbReference>
<keyword evidence="9 13" id="KW-1133">Transmembrane helix</keyword>
<dbReference type="EMBL" id="UYYF01001073">
    <property type="protein sequence ID" value="VDM99500.1"/>
    <property type="molecule type" value="Genomic_DNA"/>
</dbReference>
<organism evidence="17">
    <name type="scientific">Thelazia callipaeda</name>
    <name type="common">Oriental eyeworm</name>
    <name type="synonym">Parasitic nematode</name>
    <dbReference type="NCBI Taxonomy" id="103827"/>
    <lineage>
        <taxon>Eukaryota</taxon>
        <taxon>Metazoa</taxon>
        <taxon>Ecdysozoa</taxon>
        <taxon>Nematoda</taxon>
        <taxon>Chromadorea</taxon>
        <taxon>Rhabditida</taxon>
        <taxon>Spirurina</taxon>
        <taxon>Spiruromorpha</taxon>
        <taxon>Thelazioidea</taxon>
        <taxon>Thelaziidae</taxon>
        <taxon>Thelazia</taxon>
    </lineage>
</organism>
<evidence type="ECO:0000256" key="2">
    <source>
        <dbReference type="ARBA" id="ARBA00007066"/>
    </source>
</evidence>
<dbReference type="GO" id="GO:0006465">
    <property type="term" value="P:signal peptide processing"/>
    <property type="evidence" value="ECO:0007669"/>
    <property type="project" value="InterPro"/>
</dbReference>
<feature type="active site" evidence="12">
    <location>
        <position position="68"/>
    </location>
</feature>
<evidence type="ECO:0000256" key="4">
    <source>
        <dbReference type="ARBA" id="ARBA00013650"/>
    </source>
</evidence>
<evidence type="ECO:0000256" key="12">
    <source>
        <dbReference type="PIRSR" id="PIRSR600223-1"/>
    </source>
</evidence>
<evidence type="ECO:0000256" key="3">
    <source>
        <dbReference type="ARBA" id="ARBA00011805"/>
    </source>
</evidence>
<evidence type="ECO:0000256" key="6">
    <source>
        <dbReference type="ARBA" id="ARBA00022692"/>
    </source>
</evidence>
<dbReference type="PANTHER" id="PTHR46041">
    <property type="entry name" value="MITOCHONDRIAL INNER MEMBRANE PROTEASE SUBUNIT 2"/>
    <property type="match status" value="1"/>
</dbReference>
<keyword evidence="6 13" id="KW-0812">Transmembrane</keyword>
<evidence type="ECO:0000313" key="16">
    <source>
        <dbReference type="Proteomes" id="UP000276776"/>
    </source>
</evidence>
<dbReference type="GO" id="GO:0004252">
    <property type="term" value="F:serine-type endopeptidase activity"/>
    <property type="evidence" value="ECO:0007669"/>
    <property type="project" value="InterPro"/>
</dbReference>
<evidence type="ECO:0000256" key="11">
    <source>
        <dbReference type="ARBA" id="ARBA00023136"/>
    </source>
</evidence>
<evidence type="ECO:0000256" key="13">
    <source>
        <dbReference type="SAM" id="Phobius"/>
    </source>
</evidence>
<dbReference type="PROSITE" id="PS00501">
    <property type="entry name" value="SPASE_I_1"/>
    <property type="match status" value="1"/>
</dbReference>
<sequence>MKLAAIRCYIRRAFKNKNIRTGIGYSSSFPSTFMKRLIFRLGKSVGIVCVPIVFIDVVGFPAVVVGSSMEPTLHGSGKNWWEKDVVWLSRFNLWTPKIGEIHTFIPPNDPEKRHIKRVTALDGDVIRLKKGPNLFEIPAGCCWMESDNPNNHNDSRVYGSVSVGLLTGRATHIIWPPKRWRAIKTEVFEHSTLPISNRFSIFGFNFPW</sequence>
<evidence type="ECO:0000313" key="17">
    <source>
        <dbReference type="WBParaSite" id="TCLT_0000316501-mRNA-1"/>
    </source>
</evidence>
<name>A0A0N5CSG4_THECL</name>
<dbReference type="Pfam" id="PF10502">
    <property type="entry name" value="Peptidase_S26"/>
    <property type="match status" value="1"/>
</dbReference>